<sequence length="149" mass="16807">MGSGKIIFMGRTGSGKTTLCQKLDALELKYKKTQSVEFYKNAIDTPGEYMENRNYYHALIMTAVDAKLIAILGDPTVRDNYIPPAFAGTFAKEIIGIVTKITLADSQEDIKRVEMELRQAGARKIFLVDTVEEIGIEELFHYIHEQIDD</sequence>
<dbReference type="OrthoDB" id="6179at2"/>
<dbReference type="NCBIfam" id="TIGR02528">
    <property type="entry name" value="EutP"/>
    <property type="match status" value="1"/>
</dbReference>
<keyword evidence="1" id="KW-0547">Nucleotide-binding</keyword>
<dbReference type="PANTHER" id="PTHR40453">
    <property type="entry name" value="PROTEIN YOEF"/>
    <property type="match status" value="1"/>
</dbReference>
<evidence type="ECO:0000313" key="2">
    <source>
        <dbReference type="EMBL" id="SFO58866.1"/>
    </source>
</evidence>
<dbReference type="Proteomes" id="UP000198806">
    <property type="component" value="Unassembled WGS sequence"/>
</dbReference>
<dbReference type="STRING" id="1527.SAMN04489757_14327"/>
<dbReference type="GO" id="GO:0005524">
    <property type="term" value="F:ATP binding"/>
    <property type="evidence" value="ECO:0007669"/>
    <property type="project" value="UniProtKB-UniRule"/>
</dbReference>
<dbReference type="InterPro" id="IPR012381">
    <property type="entry name" value="EutP_PduV"/>
</dbReference>
<dbReference type="GO" id="GO:0006576">
    <property type="term" value="P:biogenic amine metabolic process"/>
    <property type="evidence" value="ECO:0007669"/>
    <property type="project" value="InterPro"/>
</dbReference>
<dbReference type="EMBL" id="FOWD01000043">
    <property type="protein sequence ID" value="SFO58866.1"/>
    <property type="molecule type" value="Genomic_DNA"/>
</dbReference>
<dbReference type="PANTHER" id="PTHR40453:SF1">
    <property type="entry name" value="PROTEIN YOEF"/>
    <property type="match status" value="1"/>
</dbReference>
<dbReference type="RefSeq" id="WP_091688416.1">
    <property type="nucleotide sequence ID" value="NZ_BAABFM010000045.1"/>
</dbReference>
<dbReference type="Gene3D" id="3.40.50.300">
    <property type="entry name" value="P-loop containing nucleotide triphosphate hydrolases"/>
    <property type="match status" value="1"/>
</dbReference>
<dbReference type="Pfam" id="PF10662">
    <property type="entry name" value="PduV-EutP"/>
    <property type="match status" value="1"/>
</dbReference>
<dbReference type="InterPro" id="IPR027417">
    <property type="entry name" value="P-loop_NTPase"/>
</dbReference>
<accession>A0A1I5IF51</accession>
<gene>
    <name evidence="2" type="ORF">SAMN04489757_14327</name>
</gene>
<reference evidence="2 3" key="1">
    <citation type="submission" date="2016-10" db="EMBL/GenBank/DDBJ databases">
        <authorList>
            <person name="de Groot N.N."/>
        </authorList>
    </citation>
    <scope>NUCLEOTIDE SEQUENCE [LARGE SCALE GENOMIC DNA]</scope>
    <source>
        <strain evidence="2 3">DSM 1283</strain>
    </source>
</reference>
<dbReference type="CDD" id="cd00882">
    <property type="entry name" value="Ras_like_GTPase"/>
    <property type="match status" value="1"/>
</dbReference>
<proteinExistence type="inferred from homology"/>
<name>A0A1I5IF51_9FIRM</name>
<dbReference type="AlphaFoldDB" id="A0A1I5IF51"/>
<dbReference type="PIRSF" id="PIRSF036409">
    <property type="entry name" value="EutP_PduV"/>
    <property type="match status" value="1"/>
</dbReference>
<keyword evidence="3" id="KW-1185">Reference proteome</keyword>
<evidence type="ECO:0000256" key="1">
    <source>
        <dbReference type="PIRNR" id="PIRNR036409"/>
    </source>
</evidence>
<organism evidence="2 3">
    <name type="scientific">Anaerocolumna aminovalerica</name>
    <dbReference type="NCBI Taxonomy" id="1527"/>
    <lineage>
        <taxon>Bacteria</taxon>
        <taxon>Bacillati</taxon>
        <taxon>Bacillota</taxon>
        <taxon>Clostridia</taxon>
        <taxon>Lachnospirales</taxon>
        <taxon>Lachnospiraceae</taxon>
        <taxon>Anaerocolumna</taxon>
    </lineage>
</organism>
<dbReference type="SUPFAM" id="SSF52540">
    <property type="entry name" value="P-loop containing nucleoside triphosphate hydrolases"/>
    <property type="match status" value="1"/>
</dbReference>
<protein>
    <submittedName>
        <fullName evidence="2">Ethanolamine utilization protein EutP</fullName>
    </submittedName>
</protein>
<comment type="similarity">
    <text evidence="1">Belongs to the EutP/PduV family.</text>
</comment>
<evidence type="ECO:0000313" key="3">
    <source>
        <dbReference type="Proteomes" id="UP000198806"/>
    </source>
</evidence>